<sequence precursor="true">MTRVIRQAPAALLAAGAAVVFAAVAHAQPPAPPEPLPPAPAPAPPPPQGPVIPVIGAPLGPEGWNMLAQAGQPAAPGMLGAPAISGIDRTTVLGQNAVPSAPGVGPGVPPNLRAFNNAYGVPQNVVPAAPGQGQQFDVAPGDENADVNGRTWLGRYYDLAVDGRLHGALLNQVPQEQLGQPLPGTAPPPGTNIPPGLVQFLPPPPDPAPAPLPVTPPPA</sequence>
<proteinExistence type="predicted"/>
<feature type="compositionally biased region" description="Pro residues" evidence="1">
    <location>
        <begin position="201"/>
        <end position="219"/>
    </location>
</feature>
<feature type="signal peptide" evidence="2">
    <location>
        <begin position="1"/>
        <end position="27"/>
    </location>
</feature>
<dbReference type="EMBL" id="JYNL01000064">
    <property type="protein sequence ID" value="KMO70205.1"/>
    <property type="molecule type" value="Genomic_DNA"/>
</dbReference>
<evidence type="ECO:0000256" key="1">
    <source>
        <dbReference type="SAM" id="MobiDB-lite"/>
    </source>
</evidence>
<dbReference type="STRING" id="37916.MCHLDSM_05093"/>
<organism evidence="3 4">
    <name type="scientific">Mycolicibacterium chlorophenolicum</name>
    <dbReference type="NCBI Taxonomy" id="37916"/>
    <lineage>
        <taxon>Bacteria</taxon>
        <taxon>Bacillati</taxon>
        <taxon>Actinomycetota</taxon>
        <taxon>Actinomycetes</taxon>
        <taxon>Mycobacteriales</taxon>
        <taxon>Mycobacteriaceae</taxon>
        <taxon>Mycolicibacterium</taxon>
    </lineage>
</organism>
<protein>
    <submittedName>
        <fullName evidence="3">Uncharacterized protein</fullName>
    </submittedName>
</protein>
<gene>
    <name evidence="3" type="ORF">MCHLDSM_05093</name>
</gene>
<keyword evidence="4" id="KW-1185">Reference proteome</keyword>
<evidence type="ECO:0000256" key="2">
    <source>
        <dbReference type="SAM" id="SignalP"/>
    </source>
</evidence>
<dbReference type="Proteomes" id="UP000036513">
    <property type="component" value="Unassembled WGS sequence"/>
</dbReference>
<comment type="caution">
    <text evidence="3">The sequence shown here is derived from an EMBL/GenBank/DDBJ whole genome shotgun (WGS) entry which is preliminary data.</text>
</comment>
<keyword evidence="2" id="KW-0732">Signal</keyword>
<reference evidence="3 4" key="1">
    <citation type="journal article" date="2015" name="Genome Biol. Evol.">
        <title>Characterization of Three Mycobacterium spp. with Potential Use in Bioremediation by Genome Sequencing and Comparative Genomics.</title>
        <authorList>
            <person name="Das S."/>
            <person name="Pettersson B.M."/>
            <person name="Behra P.R."/>
            <person name="Ramesh M."/>
            <person name="Dasgupta S."/>
            <person name="Bhattacharya A."/>
            <person name="Kirsebom L.A."/>
        </authorList>
    </citation>
    <scope>NUCLEOTIDE SEQUENCE [LARGE SCALE GENOMIC DNA]</scope>
    <source>
        <strain evidence="3 4">DSM 43826</strain>
    </source>
</reference>
<feature type="region of interest" description="Disordered" evidence="1">
    <location>
        <begin position="28"/>
        <end position="52"/>
    </location>
</feature>
<feature type="chain" id="PRO_5005282809" evidence="2">
    <location>
        <begin position="28"/>
        <end position="219"/>
    </location>
</feature>
<dbReference type="PATRIC" id="fig|37916.4.peg.5098"/>
<dbReference type="AlphaFoldDB" id="A0A0J6VGS8"/>
<evidence type="ECO:0000313" key="4">
    <source>
        <dbReference type="Proteomes" id="UP000036513"/>
    </source>
</evidence>
<dbReference type="RefSeq" id="WP_048472274.1">
    <property type="nucleotide sequence ID" value="NZ_JYNL01000064.1"/>
</dbReference>
<accession>A0A0J6VGS8</accession>
<name>A0A0J6VGS8_9MYCO</name>
<feature type="compositionally biased region" description="Pro residues" evidence="1">
    <location>
        <begin position="29"/>
        <end position="50"/>
    </location>
</feature>
<evidence type="ECO:0000313" key="3">
    <source>
        <dbReference type="EMBL" id="KMO70205.1"/>
    </source>
</evidence>
<feature type="region of interest" description="Disordered" evidence="1">
    <location>
        <begin position="177"/>
        <end position="219"/>
    </location>
</feature>